<feature type="transmembrane region" description="Helical" evidence="7">
    <location>
        <begin position="54"/>
        <end position="79"/>
    </location>
</feature>
<dbReference type="AlphaFoldDB" id="A0A1J5R6X9"/>
<feature type="transmembrane region" description="Helical" evidence="7">
    <location>
        <begin position="91"/>
        <end position="110"/>
    </location>
</feature>
<dbReference type="PANTHER" id="PTHR36964:SF1">
    <property type="entry name" value="PROTEIN-METHIONINE-SULFOXIDE REDUCTASE HEME-BINDING SUBUNIT MSRQ"/>
    <property type="match status" value="1"/>
</dbReference>
<dbReference type="GO" id="GO:0020037">
    <property type="term" value="F:heme binding"/>
    <property type="evidence" value="ECO:0007669"/>
    <property type="project" value="TreeGrafter"/>
</dbReference>
<keyword evidence="5" id="KW-0408">Iron</keyword>
<dbReference type="InterPro" id="IPR022837">
    <property type="entry name" value="MsrQ-like"/>
</dbReference>
<gene>
    <name evidence="9" type="primary">yedZ_4</name>
    <name evidence="9" type="ORF">GALL_264240</name>
</gene>
<reference evidence="9" key="1">
    <citation type="submission" date="2016-10" db="EMBL/GenBank/DDBJ databases">
        <title>Sequence of Gallionella enrichment culture.</title>
        <authorList>
            <person name="Poehlein A."/>
            <person name="Muehling M."/>
            <person name="Daniel R."/>
        </authorList>
    </citation>
    <scope>NUCLEOTIDE SEQUENCE</scope>
</reference>
<protein>
    <submittedName>
        <fullName evidence="9">Sulfoxide reductase heme-binding subunit YedZ</fullName>
    </submittedName>
</protein>
<evidence type="ECO:0000256" key="4">
    <source>
        <dbReference type="ARBA" id="ARBA00022989"/>
    </source>
</evidence>
<evidence type="ECO:0000256" key="6">
    <source>
        <dbReference type="ARBA" id="ARBA00023136"/>
    </source>
</evidence>
<dbReference type="HAMAP" id="MF_01207">
    <property type="entry name" value="MsrQ"/>
    <property type="match status" value="1"/>
</dbReference>
<accession>A0A1J5R6X9</accession>
<keyword evidence="4 7" id="KW-1133">Transmembrane helix</keyword>
<dbReference type="Pfam" id="PF01794">
    <property type="entry name" value="Ferric_reduct"/>
    <property type="match status" value="1"/>
</dbReference>
<keyword evidence="6 7" id="KW-0472">Membrane</keyword>
<dbReference type="GO" id="GO:0010181">
    <property type="term" value="F:FMN binding"/>
    <property type="evidence" value="ECO:0007669"/>
    <property type="project" value="TreeGrafter"/>
</dbReference>
<evidence type="ECO:0000313" key="9">
    <source>
        <dbReference type="EMBL" id="OIQ91649.1"/>
    </source>
</evidence>
<evidence type="ECO:0000256" key="2">
    <source>
        <dbReference type="ARBA" id="ARBA00022448"/>
    </source>
</evidence>
<evidence type="ECO:0000256" key="1">
    <source>
        <dbReference type="ARBA" id="ARBA00004141"/>
    </source>
</evidence>
<name>A0A1J5R6X9_9ZZZZ</name>
<evidence type="ECO:0000256" key="3">
    <source>
        <dbReference type="ARBA" id="ARBA00022692"/>
    </source>
</evidence>
<dbReference type="InterPro" id="IPR013130">
    <property type="entry name" value="Fe3_Rdtase_TM_dom"/>
</dbReference>
<evidence type="ECO:0000259" key="8">
    <source>
        <dbReference type="Pfam" id="PF01794"/>
    </source>
</evidence>
<sequence length="214" mass="23951">MSSTTLPARGVAWRRATLQARWFKPAVFALALLPMADLVWRAFSQRLGANPEQALLWATGLWALRLLLITLAVTPLRVLTGWTELARLRRMLGLFSFAYAALHFTVYFGLVNGFSVARVVQDAARHPFVLAGMTTLAMLTALASTSTNGIIRRMGAARWRMLHRLVYAAGVLGVFHYWWGKLAKNNTADPKLYAVVLAVLLGWRIYRAVAARRR</sequence>
<feature type="transmembrane region" description="Helical" evidence="7">
    <location>
        <begin position="162"/>
        <end position="180"/>
    </location>
</feature>
<feature type="domain" description="Ferric oxidoreductase" evidence="8">
    <location>
        <begin position="59"/>
        <end position="173"/>
    </location>
</feature>
<feature type="transmembrane region" description="Helical" evidence="7">
    <location>
        <begin position="192"/>
        <end position="209"/>
    </location>
</feature>
<evidence type="ECO:0000256" key="5">
    <source>
        <dbReference type="ARBA" id="ARBA00023004"/>
    </source>
</evidence>
<feature type="transmembrane region" description="Helical" evidence="7">
    <location>
        <begin position="130"/>
        <end position="150"/>
    </location>
</feature>
<comment type="subcellular location">
    <subcellularLocation>
        <location evidence="1">Membrane</location>
        <topology evidence="1">Multi-pass membrane protein</topology>
    </subcellularLocation>
</comment>
<dbReference type="PANTHER" id="PTHR36964">
    <property type="entry name" value="PROTEIN-METHIONINE-SULFOXIDE REDUCTASE HEME-BINDING SUBUNIT MSRQ"/>
    <property type="match status" value="1"/>
</dbReference>
<keyword evidence="2" id="KW-0813">Transport</keyword>
<comment type="caution">
    <text evidence="9">The sequence shown here is derived from an EMBL/GenBank/DDBJ whole genome shotgun (WGS) entry which is preliminary data.</text>
</comment>
<evidence type="ECO:0000256" key="7">
    <source>
        <dbReference type="SAM" id="Phobius"/>
    </source>
</evidence>
<organism evidence="9">
    <name type="scientific">mine drainage metagenome</name>
    <dbReference type="NCBI Taxonomy" id="410659"/>
    <lineage>
        <taxon>unclassified sequences</taxon>
        <taxon>metagenomes</taxon>
        <taxon>ecological metagenomes</taxon>
    </lineage>
</organism>
<proteinExistence type="inferred from homology"/>
<dbReference type="GO" id="GO:0016679">
    <property type="term" value="F:oxidoreductase activity, acting on diphenols and related substances as donors"/>
    <property type="evidence" value="ECO:0007669"/>
    <property type="project" value="TreeGrafter"/>
</dbReference>
<dbReference type="EMBL" id="MLJW01000253">
    <property type="protein sequence ID" value="OIQ91649.1"/>
    <property type="molecule type" value="Genomic_DNA"/>
</dbReference>
<keyword evidence="3 7" id="KW-0812">Transmembrane</keyword>
<dbReference type="GO" id="GO:0005886">
    <property type="term" value="C:plasma membrane"/>
    <property type="evidence" value="ECO:0007669"/>
    <property type="project" value="TreeGrafter"/>
</dbReference>